<accession>A0A1R4I9Z0</accession>
<dbReference type="EMBL" id="FUKO01000003">
    <property type="protein sequence ID" value="SJN16424.1"/>
    <property type="molecule type" value="Genomic_DNA"/>
</dbReference>
<organism evidence="3 4">
    <name type="scientific">Microbacterium esteraromaticum</name>
    <dbReference type="NCBI Taxonomy" id="57043"/>
    <lineage>
        <taxon>Bacteria</taxon>
        <taxon>Bacillati</taxon>
        <taxon>Actinomycetota</taxon>
        <taxon>Actinomycetes</taxon>
        <taxon>Micrococcales</taxon>
        <taxon>Microbacteriaceae</taxon>
        <taxon>Microbacterium</taxon>
    </lineage>
</organism>
<evidence type="ECO:0000313" key="4">
    <source>
        <dbReference type="Proteomes" id="UP000196320"/>
    </source>
</evidence>
<dbReference type="Gene3D" id="2.40.128.270">
    <property type="match status" value="1"/>
</dbReference>
<dbReference type="AlphaFoldDB" id="A0A1R4I9Z0"/>
<sequence>MVATIILLALYVVTMLAAVLRRSAARPIAVAGVVILVLAPVVTYAAVAWSSGFILSEAGELGADIQTIVASPTDDPVGQWGEVGERSAFLTVLDDGTVAGSDGCNGMSGAWSVSDGRVVFSDMITSLMMCSGLESELQGSVVAAVASGDTLYVLDENGGLSGVLSRAPNQ</sequence>
<dbReference type="InterPro" id="IPR005184">
    <property type="entry name" value="DUF306_Meta_HslJ"/>
</dbReference>
<keyword evidence="4" id="KW-1185">Reference proteome</keyword>
<keyword evidence="1" id="KW-0472">Membrane</keyword>
<protein>
    <recommendedName>
        <fullName evidence="2">DUF306 domain-containing protein</fullName>
    </recommendedName>
</protein>
<reference evidence="3 4" key="1">
    <citation type="submission" date="2017-02" db="EMBL/GenBank/DDBJ databases">
        <authorList>
            <person name="Peterson S.W."/>
        </authorList>
    </citation>
    <scope>NUCLEOTIDE SEQUENCE [LARGE SCALE GENOMIC DNA]</scope>
    <source>
        <strain evidence="3 4">B Mb 05.01</strain>
    </source>
</reference>
<keyword evidence="1" id="KW-1133">Transmembrane helix</keyword>
<evidence type="ECO:0000313" key="3">
    <source>
        <dbReference type="EMBL" id="SJN16424.1"/>
    </source>
</evidence>
<name>A0A1R4I9Z0_9MICO</name>
<gene>
    <name evidence="3" type="ORF">FM104_00885</name>
</gene>
<evidence type="ECO:0000259" key="2">
    <source>
        <dbReference type="Pfam" id="PF03724"/>
    </source>
</evidence>
<feature type="transmembrane region" description="Helical" evidence="1">
    <location>
        <begin position="27"/>
        <end position="47"/>
    </location>
</feature>
<feature type="domain" description="DUF306" evidence="2">
    <location>
        <begin position="87"/>
        <end position="150"/>
    </location>
</feature>
<dbReference type="InterPro" id="IPR038670">
    <property type="entry name" value="HslJ-like_sf"/>
</dbReference>
<dbReference type="Proteomes" id="UP000196320">
    <property type="component" value="Unassembled WGS sequence"/>
</dbReference>
<evidence type="ECO:0000256" key="1">
    <source>
        <dbReference type="SAM" id="Phobius"/>
    </source>
</evidence>
<keyword evidence="1" id="KW-0812">Transmembrane</keyword>
<dbReference type="Pfam" id="PF03724">
    <property type="entry name" value="META"/>
    <property type="match status" value="1"/>
</dbReference>
<proteinExistence type="predicted"/>